<dbReference type="OrthoDB" id="6436073at2759"/>
<feature type="domain" description="Translation initiation factor eIF4G-like eIF4E-binding" evidence="2">
    <location>
        <begin position="42"/>
        <end position="75"/>
    </location>
</feature>
<accession>A0A087UDC6</accession>
<dbReference type="Proteomes" id="UP000054359">
    <property type="component" value="Unassembled WGS sequence"/>
</dbReference>
<evidence type="ECO:0000256" key="1">
    <source>
        <dbReference type="SAM" id="MobiDB-lite"/>
    </source>
</evidence>
<evidence type="ECO:0000313" key="3">
    <source>
        <dbReference type="EMBL" id="KFM75365.1"/>
    </source>
</evidence>
<keyword evidence="4" id="KW-1185">Reference proteome</keyword>
<protein>
    <submittedName>
        <fullName evidence="3">Eukaryotic translation initiation factor 4 gamma 1</fullName>
    </submittedName>
</protein>
<keyword evidence="3" id="KW-0648">Protein biosynthesis</keyword>
<name>A0A087UDC6_STEMI</name>
<reference evidence="3 4" key="1">
    <citation type="submission" date="2013-11" db="EMBL/GenBank/DDBJ databases">
        <title>Genome sequencing of Stegodyphus mimosarum.</title>
        <authorList>
            <person name="Bechsgaard J."/>
        </authorList>
    </citation>
    <scope>NUCLEOTIDE SEQUENCE [LARGE SCALE GENOMIC DNA]</scope>
</reference>
<sequence>MSTAENISPGEITRNTSSVPPNPEKEGSRNVAEGSQRVLKLKYKEDQWSPLNPNGKKQYDRDFLLQLQFVSLSLQKPSNLPMLTIIRDKPHVPVKLIHWNDYQNPDSRLVKDKETKMKKKKDVNKKTIEEKKNEKRIKNTSPIKRMLNHLHQQHCAVPPRTFTSICPSSKETEQNQPTESVLDSEFLTTISLREETSAVSTVSSTTVNDEKASLVLLSTGNEDEWSPQRLETKNQYDGGFLLQQELEYTSSSKPEELLDMNVNNQKVISTFKKLVFMRIILYSFEALVS</sequence>
<dbReference type="Pfam" id="PF21140">
    <property type="entry name" value="eIF4G1-like_eIF4E-bd"/>
    <property type="match status" value="1"/>
</dbReference>
<dbReference type="InterPro" id="IPR049485">
    <property type="entry name" value="eIF4G1-like_eIF4E-bd"/>
</dbReference>
<dbReference type="EMBL" id="KK119316">
    <property type="protein sequence ID" value="KFM75365.1"/>
    <property type="molecule type" value="Genomic_DNA"/>
</dbReference>
<feature type="non-terminal residue" evidence="3">
    <location>
        <position position="289"/>
    </location>
</feature>
<organism evidence="3 4">
    <name type="scientific">Stegodyphus mimosarum</name>
    <name type="common">African social velvet spider</name>
    <dbReference type="NCBI Taxonomy" id="407821"/>
    <lineage>
        <taxon>Eukaryota</taxon>
        <taxon>Metazoa</taxon>
        <taxon>Ecdysozoa</taxon>
        <taxon>Arthropoda</taxon>
        <taxon>Chelicerata</taxon>
        <taxon>Arachnida</taxon>
        <taxon>Araneae</taxon>
        <taxon>Araneomorphae</taxon>
        <taxon>Entelegynae</taxon>
        <taxon>Eresoidea</taxon>
        <taxon>Eresidae</taxon>
        <taxon>Stegodyphus</taxon>
    </lineage>
</organism>
<feature type="region of interest" description="Disordered" evidence="1">
    <location>
        <begin position="1"/>
        <end position="34"/>
    </location>
</feature>
<dbReference type="STRING" id="407821.A0A087UDC6"/>
<dbReference type="AlphaFoldDB" id="A0A087UDC6"/>
<keyword evidence="3" id="KW-0396">Initiation factor</keyword>
<dbReference type="GO" id="GO:0003743">
    <property type="term" value="F:translation initiation factor activity"/>
    <property type="evidence" value="ECO:0007669"/>
    <property type="project" value="UniProtKB-KW"/>
</dbReference>
<evidence type="ECO:0000259" key="2">
    <source>
        <dbReference type="Pfam" id="PF21140"/>
    </source>
</evidence>
<proteinExistence type="predicted"/>
<evidence type="ECO:0000313" key="4">
    <source>
        <dbReference type="Proteomes" id="UP000054359"/>
    </source>
</evidence>
<gene>
    <name evidence="3" type="ORF">X975_09379</name>
</gene>